<dbReference type="PROSITE" id="PS50817">
    <property type="entry name" value="INTEIN_N_TER"/>
    <property type="match status" value="1"/>
</dbReference>
<accession>A0A7W8DMV2</accession>
<evidence type="ECO:0000256" key="1">
    <source>
        <dbReference type="ARBA" id="ARBA00004613"/>
    </source>
</evidence>
<dbReference type="PROSITE" id="PS00018">
    <property type="entry name" value="EF_HAND_1"/>
    <property type="match status" value="1"/>
</dbReference>
<organism evidence="7 8">
    <name type="scientific">Prosthecobacter vanneervenii</name>
    <dbReference type="NCBI Taxonomy" id="48466"/>
    <lineage>
        <taxon>Bacteria</taxon>
        <taxon>Pseudomonadati</taxon>
        <taxon>Verrucomicrobiota</taxon>
        <taxon>Verrucomicrobiia</taxon>
        <taxon>Verrucomicrobiales</taxon>
        <taxon>Verrucomicrobiaceae</taxon>
        <taxon>Prosthecobacter</taxon>
    </lineage>
</organism>
<dbReference type="CDD" id="cd00081">
    <property type="entry name" value="Hint"/>
    <property type="match status" value="1"/>
</dbReference>
<dbReference type="SMART" id="SM00306">
    <property type="entry name" value="HintN"/>
    <property type="match status" value="1"/>
</dbReference>
<dbReference type="EMBL" id="JACHIG010000026">
    <property type="protein sequence ID" value="MBB5035733.1"/>
    <property type="molecule type" value="Genomic_DNA"/>
</dbReference>
<dbReference type="InterPro" id="IPR003587">
    <property type="entry name" value="Hint_dom_N"/>
</dbReference>
<dbReference type="InterPro" id="IPR006141">
    <property type="entry name" value="Intein_N"/>
</dbReference>
<dbReference type="Pfam" id="PF07591">
    <property type="entry name" value="PT-HINT"/>
    <property type="match status" value="1"/>
</dbReference>
<dbReference type="SUPFAM" id="SSF51294">
    <property type="entry name" value="Hedgehog/intein (Hint) domain"/>
    <property type="match status" value="1"/>
</dbReference>
<keyword evidence="8" id="KW-1185">Reference proteome</keyword>
<comment type="subcellular location">
    <subcellularLocation>
        <location evidence="1">Secreted</location>
    </subcellularLocation>
</comment>
<evidence type="ECO:0000256" key="2">
    <source>
        <dbReference type="ARBA" id="ARBA00022525"/>
    </source>
</evidence>
<sequence length="1638" mass="179387">MITTAPYSALQLCRRHRLRECTILLLFVSLLLQSATAVAPPTWWSAQQVLAPGASSDDYALANIGQLKTIAKKAAQQMNTILLPEGGAGAPINTLVQSWQAVATSVQDRDDYAIVTIGQVKTVAQLFYTRLGLTPPWAASSRPQDDYAAANIGQLKTAFAFPIVLSGPPIVRTFPTQPAGGFQIPAAAFNAAARLWAGLAATPAGSSATDFDGDGIPNDQEYRMSLADPVKYPMSKAMIDPDDWDGDGLLNTEERYQTSLSPLNFADAMQDADGDGLVNYDEIKLLVAGYNTDYLTPTSIRDSHQPRDPDSGASPPDFLIPPDCPLTDGQIIRWRRDIARSDFIPGTPGGDVTDESTGFTTHIDPTPPAPAPDTYRVWEDLDDPPNNLPDGYDLWLAQLPAGDTNPNTPAGPDVDADAMPNLWEHRYRLAFYDASNAGDESSWLQPAPAADAALGALYAKQDPDHDTSVNLREYHATTNPLLADTDGDGYRDDAETTLGSDPAVYSDSPKKYPLVLTILSGTGQSAHAGSTLISPLKVKAERNGLPSVGEVLTFSSTLADFSSSHASPLVLQAAADGTVTTTCTLLLTAPEGPVTVTVSGDGAAATYAFTATPAIFVMTPTGPMPDDDSDGMPDAWEIQMFGNLNQSAKVDFDHDGLSNLDEWKAGTNATVADTDGDGYNDNLEQQWQSSPTLASSTPLTTSPSFLTSIKSYDSDSVDAFDAWQVNVSVNENSSKSYSVQHGRQFLEKEAVFKITRPSQFPDIVLPAWPDRESISNEFWKRNFSQFPDWPHGSGNAYQWNWHSKFEAKQGTPQTTYKGKQLGWSRFRIHLSTPLPFQLEETCLRVTVRSTRDEYGNPTGDPFVTTFEPVKLIVRANQNDGEWAYSTPIAEENEMVNCYLLPPVTIDSRDRAVTGTIPNYGNMLGGGKKFEVAFQAGNTQLGRYEIPQYGSSQAVYIYSDESEIFSDEEATKYENKTLDSNALNQPVVLVSEGGGMRFYTVADNLGEFKITLYYDDKQLCEVKRNLTEEKDFARLIAAVEAFVAGDAPPEIRAWEPWPNVSQPLPALPPLADNQLSDALGAAPAAVASEVPSVQSLRDPEFFNAFVLRVKEVATGQEWAAFTAQLLTIGYDANAALAASAAPPPTADGQEQERATASSGYPNAGAVKTELSLPPEIRNRGMVARVVIYWVKRMMQTQVATGEGIVFGLWDGVKGDAEGFVDMFRTLGQVFSSPWKTASELYHTFKSLKDLTFDQVKAKVQGLFDSFLTNQQERMEWVLEGESSDRGYLIAYMGGYLGGYIGEQVLVTIGTAGLSKGKYIARAISEGKQLLKGLSITQKIPRNFNQVFSRYVRTADEGRGVSKFSNRCTKGNCFTGGTLVLMADGSSKVIENVERGEWIIADDPNDHEPPKPAKVEWLIRNRADRLYTLEWDCTGDGITDAQVRTTSEHPFFAVGRGWTAARDLLPGDHIQTHLQQTVTVTSNHAWICPSATYNLDVGGPSTYFVGDENSWLLVHNIEYEIVPWGIWSTPNQNHHGFMNAWLSEHFPTTYLGRMWEEDFPCVELSPENHSKATAVERQFRQQKGLPPFGNTSWKDVTPQEAIKLMKDSLHAAGAPDELWKVVLNQTNGWLKANMHKWRCP</sequence>
<dbReference type="InterPro" id="IPR018247">
    <property type="entry name" value="EF_Hand_1_Ca_BS"/>
</dbReference>
<evidence type="ECO:0000259" key="6">
    <source>
        <dbReference type="SMART" id="SM00306"/>
    </source>
</evidence>
<dbReference type="Pfam" id="PF15652">
    <property type="entry name" value="Tox-SHH"/>
    <property type="match status" value="1"/>
</dbReference>
<protein>
    <recommendedName>
        <fullName evidence="6">Hint domain-containing protein</fullName>
    </recommendedName>
</protein>
<dbReference type="Proteomes" id="UP000590740">
    <property type="component" value="Unassembled WGS sequence"/>
</dbReference>
<feature type="compositionally biased region" description="Basic and acidic residues" evidence="5">
    <location>
        <begin position="301"/>
        <end position="310"/>
    </location>
</feature>
<evidence type="ECO:0000313" key="8">
    <source>
        <dbReference type="Proteomes" id="UP000590740"/>
    </source>
</evidence>
<keyword evidence="3" id="KW-0732">Signal</keyword>
<evidence type="ECO:0000313" key="7">
    <source>
        <dbReference type="EMBL" id="MBB5035733.1"/>
    </source>
</evidence>
<dbReference type="Pfam" id="PF18884">
    <property type="entry name" value="TSP3_bac"/>
    <property type="match status" value="2"/>
</dbReference>
<feature type="domain" description="Hint" evidence="6">
    <location>
        <begin position="1369"/>
        <end position="1472"/>
    </location>
</feature>
<dbReference type="Gene3D" id="2.170.16.10">
    <property type="entry name" value="Hedgehog/Intein (Hint) domain"/>
    <property type="match status" value="1"/>
</dbReference>
<feature type="region of interest" description="Disordered" evidence="5">
    <location>
        <begin position="297"/>
        <end position="322"/>
    </location>
</feature>
<evidence type="ECO:0000256" key="4">
    <source>
        <dbReference type="ARBA" id="ARBA00022837"/>
    </source>
</evidence>
<reference evidence="7 8" key="1">
    <citation type="submission" date="2020-08" db="EMBL/GenBank/DDBJ databases">
        <title>Genomic Encyclopedia of Type Strains, Phase IV (KMG-IV): sequencing the most valuable type-strain genomes for metagenomic binning, comparative biology and taxonomic classification.</title>
        <authorList>
            <person name="Goeker M."/>
        </authorList>
    </citation>
    <scope>NUCLEOTIDE SEQUENCE [LARGE SCALE GENOMIC DNA]</scope>
    <source>
        <strain evidence="7 8">DSM 12252</strain>
    </source>
</reference>
<gene>
    <name evidence="7" type="ORF">HNQ65_005347</name>
</gene>
<dbReference type="InterPro" id="IPR036844">
    <property type="entry name" value="Hint_dom_sf"/>
</dbReference>
<dbReference type="InterPro" id="IPR028974">
    <property type="entry name" value="TSP_type-3_rpt"/>
</dbReference>
<dbReference type="SUPFAM" id="SSF103647">
    <property type="entry name" value="TSP type-3 repeat"/>
    <property type="match status" value="1"/>
</dbReference>
<proteinExistence type="predicted"/>
<dbReference type="RefSeq" id="WP_184344822.1">
    <property type="nucleotide sequence ID" value="NZ_JACHIG010000026.1"/>
</dbReference>
<feature type="region of interest" description="Disordered" evidence="5">
    <location>
        <begin position="1138"/>
        <end position="1161"/>
    </location>
</feature>
<dbReference type="GO" id="GO:0016539">
    <property type="term" value="P:intein-mediated protein splicing"/>
    <property type="evidence" value="ECO:0007669"/>
    <property type="project" value="InterPro"/>
</dbReference>
<keyword evidence="4" id="KW-0106">Calcium</keyword>
<keyword evidence="2" id="KW-0964">Secreted</keyword>
<name>A0A7W8DMV2_9BACT</name>
<comment type="caution">
    <text evidence="7">The sequence shown here is derived from an EMBL/GenBank/DDBJ whole genome shotgun (WGS) entry which is preliminary data.</text>
</comment>
<evidence type="ECO:0000256" key="5">
    <source>
        <dbReference type="SAM" id="MobiDB-lite"/>
    </source>
</evidence>
<evidence type="ECO:0000256" key="3">
    <source>
        <dbReference type="ARBA" id="ARBA00022729"/>
    </source>
</evidence>
<dbReference type="GO" id="GO:0005509">
    <property type="term" value="F:calcium ion binding"/>
    <property type="evidence" value="ECO:0007669"/>
    <property type="project" value="InterPro"/>
</dbReference>
<dbReference type="InterPro" id="IPR059100">
    <property type="entry name" value="TSP3_bac"/>
</dbReference>
<dbReference type="InterPro" id="IPR028900">
    <property type="entry name" value="Tox-SHH_dom"/>
</dbReference>